<dbReference type="InterPro" id="IPR056337">
    <property type="entry name" value="LHD_YVC1"/>
</dbReference>
<evidence type="ECO:0000256" key="2">
    <source>
        <dbReference type="SAM" id="Phobius"/>
    </source>
</evidence>
<dbReference type="Pfam" id="PF23317">
    <property type="entry name" value="YVC1_C"/>
    <property type="match status" value="1"/>
</dbReference>
<evidence type="ECO:0008006" key="7">
    <source>
        <dbReference type="Google" id="ProtNLM"/>
    </source>
</evidence>
<feature type="compositionally biased region" description="Gly residues" evidence="1">
    <location>
        <begin position="1080"/>
        <end position="1091"/>
    </location>
</feature>
<feature type="transmembrane region" description="Helical" evidence="2">
    <location>
        <begin position="332"/>
        <end position="354"/>
    </location>
</feature>
<feature type="region of interest" description="Disordered" evidence="1">
    <location>
        <begin position="986"/>
        <end position="1025"/>
    </location>
</feature>
<name>A0AAN6MEJ7_9PEZI</name>
<dbReference type="AlphaFoldDB" id="A0AAN6MEJ7"/>
<keyword evidence="2" id="KW-1133">Transmembrane helix</keyword>
<feature type="transmembrane region" description="Helical" evidence="2">
    <location>
        <begin position="441"/>
        <end position="457"/>
    </location>
</feature>
<feature type="domain" description="YVC1 N-terminal linker helical" evidence="3">
    <location>
        <begin position="103"/>
        <end position="270"/>
    </location>
</feature>
<feature type="region of interest" description="Disordered" evidence="1">
    <location>
        <begin position="1"/>
        <end position="80"/>
    </location>
</feature>
<keyword evidence="6" id="KW-1185">Reference proteome</keyword>
<gene>
    <name evidence="5" type="ORF">C8A05DRAFT_37329</name>
</gene>
<feature type="transmembrane region" description="Helical" evidence="2">
    <location>
        <begin position="547"/>
        <end position="570"/>
    </location>
</feature>
<proteinExistence type="predicted"/>
<sequence length="1158" mass="128618">MLSALLRPFKGSSSQAQDHGDPEHDIAFRPSIAEYRRHLHATADFTEADDDDEEDEEESNNGEQSRYPRGSRPGEDDEDGLARAAGLLPLFSANQLDSIPIYSITHAIRILVQARTETTLSWDQLRSPQVSQFLIKPMLQLIRAQHFSPGTLYALLANCLQFEKEGHLDLGNAGTSATRARVCELLAIKLLKEYATRELIDALCYDFYPLQGVPGSPPTLGPGASRPLLPALRTSTLEVAIRASAKHFLSHPLVVQQLEAIWNGAINFSSRADAPQPQGSAASAIGSNPSRRQTVLGQRSSRITKLELLFWFWSAGFMLDELVGFNEQGFSFYVMSFWNIFDLGILMLLIVYYCMRIYGVFLLDPHKWNQNAYDVLALNAILLLPRVFGVLDHYRYFSRLLVSLRLLAIDLAGILVLLFICCGGFFVFFAFSKNADHPAALAYKMFQILVGYTPTAWEMWPAYNWMGQSLMGLFIVITHFIILTMLISVLTNSFASITSKASQEYQFAFAINTVSMAKNDALFSYIAPSNIFAWALMPLRYCMSLNYYVWLNRAVIKITHCPILFCIYLYEKFFLAPDMYEATDLVDKPRRGRQHGYPDPAGGSGFFSPSIRVREESVVGYHKDRALEEVFRRTPDTRTQRRHERRKTQTAIRSWMDKNDGTFNSPQNYSTIDSRLGSDWLRRLSANRERPSRVPRNYSEVRSTASDPADFISDMPHTMVAEMYNDGIARRDYAFEVKDNTDGDGDGDDELVTNDEDEGDDVTNTLDGRGGRAGEEAIDDDYYTTPIATRFAPTESSLGSPRPATSRRVPIHTRTLSTNTILYAPEDEMQPYSSSSASGLLTSRPFSRPLSTRHTPVATPTTRENTRDAFNTGRRSPRRSMYLATRPRSMIHPGGGLTLDIPPIPITKAPTRRRSLADLDQRRRNSNNSSNNNADPLGGGGPHSNSNSTDNTTTANAHMNKMMLAKMKSLEASLGDMVREMRTLRKSVPNTAHNSDEGPGRSWEQQQQAQQQRHREQQYQHHQHVRALAGSDPSSMVGGSQAFVEVAQHHYHRERERGGSGIRRARAATTAAVMPRRIGLVGGRRGGGGGAWRSPKGEGPAGAAGLGITGTGSSAAVRVGGKGKERERERERVGQSPGGAGQAMSPEGLGVSGQGVSL</sequence>
<feature type="compositionally biased region" description="Acidic residues" evidence="1">
    <location>
        <begin position="46"/>
        <end position="60"/>
    </location>
</feature>
<feature type="domain" description="Calcium channel YVC1-like C-terminal transmembrane" evidence="4">
    <location>
        <begin position="294"/>
        <end position="587"/>
    </location>
</feature>
<reference evidence="5" key="1">
    <citation type="journal article" date="2023" name="Mol. Phylogenet. Evol.">
        <title>Genome-scale phylogeny and comparative genomics of the fungal order Sordariales.</title>
        <authorList>
            <person name="Hensen N."/>
            <person name="Bonometti L."/>
            <person name="Westerberg I."/>
            <person name="Brannstrom I.O."/>
            <person name="Guillou S."/>
            <person name="Cros-Aarteil S."/>
            <person name="Calhoun S."/>
            <person name="Haridas S."/>
            <person name="Kuo A."/>
            <person name="Mondo S."/>
            <person name="Pangilinan J."/>
            <person name="Riley R."/>
            <person name="LaButti K."/>
            <person name="Andreopoulos B."/>
            <person name="Lipzen A."/>
            <person name="Chen C."/>
            <person name="Yan M."/>
            <person name="Daum C."/>
            <person name="Ng V."/>
            <person name="Clum A."/>
            <person name="Steindorff A."/>
            <person name="Ohm R.A."/>
            <person name="Martin F."/>
            <person name="Silar P."/>
            <person name="Natvig D.O."/>
            <person name="Lalanne C."/>
            <person name="Gautier V."/>
            <person name="Ament-Velasquez S.L."/>
            <person name="Kruys A."/>
            <person name="Hutchinson M.I."/>
            <person name="Powell A.J."/>
            <person name="Barry K."/>
            <person name="Miller A.N."/>
            <person name="Grigoriev I.V."/>
            <person name="Debuchy R."/>
            <person name="Gladieux P."/>
            <person name="Hiltunen Thoren M."/>
            <person name="Johannesson H."/>
        </authorList>
    </citation>
    <scope>NUCLEOTIDE SEQUENCE</scope>
    <source>
        <strain evidence="5">CBS 103.79</strain>
    </source>
</reference>
<organism evidence="5 6">
    <name type="scientific">Staphylotrichum tortipilum</name>
    <dbReference type="NCBI Taxonomy" id="2831512"/>
    <lineage>
        <taxon>Eukaryota</taxon>
        <taxon>Fungi</taxon>
        <taxon>Dikarya</taxon>
        <taxon>Ascomycota</taxon>
        <taxon>Pezizomycotina</taxon>
        <taxon>Sordariomycetes</taxon>
        <taxon>Sordariomycetidae</taxon>
        <taxon>Sordariales</taxon>
        <taxon>Chaetomiaceae</taxon>
        <taxon>Staphylotrichum</taxon>
    </lineage>
</organism>
<dbReference type="EMBL" id="MU855838">
    <property type="protein sequence ID" value="KAK3899064.1"/>
    <property type="molecule type" value="Genomic_DNA"/>
</dbReference>
<feature type="region of interest" description="Disordered" evidence="1">
    <location>
        <begin position="1079"/>
        <end position="1158"/>
    </location>
</feature>
<dbReference type="InterPro" id="IPR052971">
    <property type="entry name" value="TRP_calcium_channel"/>
</dbReference>
<dbReference type="Proteomes" id="UP001303889">
    <property type="component" value="Unassembled WGS sequence"/>
</dbReference>
<protein>
    <recommendedName>
        <fullName evidence="7">Ion transport domain-containing protein</fullName>
    </recommendedName>
</protein>
<comment type="caution">
    <text evidence="5">The sequence shown here is derived from an EMBL/GenBank/DDBJ whole genome shotgun (WGS) entry which is preliminary data.</text>
</comment>
<dbReference type="PANTHER" id="PTHR35859">
    <property type="entry name" value="NONSELECTIVE CATION CHANNEL PROTEIN"/>
    <property type="match status" value="1"/>
</dbReference>
<feature type="transmembrane region" description="Helical" evidence="2">
    <location>
        <begin position="375"/>
        <end position="394"/>
    </location>
</feature>
<feature type="compositionally biased region" description="Low complexity" evidence="1">
    <location>
        <begin position="944"/>
        <end position="954"/>
    </location>
</feature>
<evidence type="ECO:0000313" key="5">
    <source>
        <dbReference type="EMBL" id="KAK3899064.1"/>
    </source>
</evidence>
<evidence type="ECO:0000259" key="3">
    <source>
        <dbReference type="Pfam" id="PF23190"/>
    </source>
</evidence>
<feature type="compositionally biased region" description="Basic and acidic residues" evidence="1">
    <location>
        <begin position="1122"/>
        <end position="1133"/>
    </location>
</feature>
<reference evidence="5" key="2">
    <citation type="submission" date="2023-05" db="EMBL/GenBank/DDBJ databases">
        <authorList>
            <consortium name="Lawrence Berkeley National Laboratory"/>
            <person name="Steindorff A."/>
            <person name="Hensen N."/>
            <person name="Bonometti L."/>
            <person name="Westerberg I."/>
            <person name="Brannstrom I.O."/>
            <person name="Guillou S."/>
            <person name="Cros-Aarteil S."/>
            <person name="Calhoun S."/>
            <person name="Haridas S."/>
            <person name="Kuo A."/>
            <person name="Mondo S."/>
            <person name="Pangilinan J."/>
            <person name="Riley R."/>
            <person name="Labutti K."/>
            <person name="Andreopoulos B."/>
            <person name="Lipzen A."/>
            <person name="Chen C."/>
            <person name="Yanf M."/>
            <person name="Daum C."/>
            <person name="Ng V."/>
            <person name="Clum A."/>
            <person name="Ohm R."/>
            <person name="Martin F."/>
            <person name="Silar P."/>
            <person name="Natvig D."/>
            <person name="Lalanne C."/>
            <person name="Gautier V."/>
            <person name="Ament-Velasquez S.L."/>
            <person name="Kruys A."/>
            <person name="Hutchinson M.I."/>
            <person name="Powell A.J."/>
            <person name="Barry K."/>
            <person name="Miller A.N."/>
            <person name="Grigoriev I.V."/>
            <person name="Debuchy R."/>
            <person name="Gladieux P."/>
            <person name="Thoren M.H."/>
            <person name="Johannesson H."/>
        </authorList>
    </citation>
    <scope>NUCLEOTIDE SEQUENCE</scope>
    <source>
        <strain evidence="5">CBS 103.79</strain>
    </source>
</reference>
<feature type="compositionally biased region" description="Acidic residues" evidence="1">
    <location>
        <begin position="742"/>
        <end position="761"/>
    </location>
</feature>
<dbReference type="InterPro" id="IPR056336">
    <property type="entry name" value="YVC1_C"/>
</dbReference>
<feature type="region of interest" description="Disordered" evidence="1">
    <location>
        <begin position="829"/>
        <end position="954"/>
    </location>
</feature>
<feature type="transmembrane region" description="Helical" evidence="2">
    <location>
        <begin position="406"/>
        <end position="429"/>
    </location>
</feature>
<feature type="compositionally biased region" description="Gly residues" evidence="1">
    <location>
        <begin position="1099"/>
        <end position="1110"/>
    </location>
</feature>
<feature type="compositionally biased region" description="Basic and acidic residues" evidence="1">
    <location>
        <begin position="18"/>
        <end position="27"/>
    </location>
</feature>
<feature type="transmembrane region" description="Helical" evidence="2">
    <location>
        <begin position="469"/>
        <end position="490"/>
    </location>
</feature>
<keyword evidence="2" id="KW-0472">Membrane</keyword>
<evidence type="ECO:0000256" key="1">
    <source>
        <dbReference type="SAM" id="MobiDB-lite"/>
    </source>
</evidence>
<dbReference type="Pfam" id="PF23190">
    <property type="entry name" value="LHD_TRPY1"/>
    <property type="match status" value="1"/>
</dbReference>
<keyword evidence="2" id="KW-0812">Transmembrane</keyword>
<feature type="compositionally biased region" description="Polar residues" evidence="1">
    <location>
        <begin position="839"/>
        <end position="863"/>
    </location>
</feature>
<dbReference type="PANTHER" id="PTHR35859:SF4">
    <property type="entry name" value="MEMBRANE CHANNEL PROTEIN, PUTATIVE (AFU_ORTHOLOGUE AFUA_6G11300)-RELATED"/>
    <property type="match status" value="1"/>
</dbReference>
<evidence type="ECO:0000313" key="6">
    <source>
        <dbReference type="Proteomes" id="UP001303889"/>
    </source>
</evidence>
<accession>A0AAN6MEJ7</accession>
<feature type="region of interest" description="Disordered" evidence="1">
    <location>
        <begin position="738"/>
        <end position="776"/>
    </location>
</feature>
<evidence type="ECO:0000259" key="4">
    <source>
        <dbReference type="Pfam" id="PF23317"/>
    </source>
</evidence>